<dbReference type="RefSeq" id="XP_020069094.1">
    <property type="nucleotide sequence ID" value="XM_020216565.1"/>
</dbReference>
<protein>
    <submittedName>
        <fullName evidence="2">Uncharacterized protein</fullName>
    </submittedName>
</protein>
<dbReference type="Proteomes" id="UP000094389">
    <property type="component" value="Unassembled WGS sequence"/>
</dbReference>
<gene>
    <name evidence="2" type="ORF">CYBJADRAFT_174323</name>
</gene>
<sequence>MKYYETLADLPAGDAKYYAHFTAQVFVVQKRDAQVILTVSDLTENPMFRCRFVDRVFFGSLEEKIGVEKLVQVIVLDDSWDELVSGFVSVTGDSLFVRPGTRTNVAKYGLFVDFHVKVKMYSNSLECVISEMDPESEMHLIGYHFKNLDFELRHRTFTNVLENTPMEFLIAERHNYERVFGVELFQRILEGLQYDGKLIPLCGSQSSDIKNDSPFPELPTDDEFERDYRSKRMEAELTQDDAEAQSGGNSAGASFRELNLTNDDIPREVEGYIIEINNIDKFCTKTEPRSIPKLNQLDLYMVLDLSSKKPLDELDLLQITVPATELYTFFEMDEIEQIYVDSSKLSNRMRNFMCERVRLNIVRTKRRISDSNYILGWTLVNTTLNQIDIRLH</sequence>
<reference evidence="2 3" key="1">
    <citation type="journal article" date="2016" name="Proc. Natl. Acad. Sci. U.S.A.">
        <title>Comparative genomics of biotechnologically important yeasts.</title>
        <authorList>
            <person name="Riley R."/>
            <person name="Haridas S."/>
            <person name="Wolfe K.H."/>
            <person name="Lopes M.R."/>
            <person name="Hittinger C.T."/>
            <person name="Goeker M."/>
            <person name="Salamov A.A."/>
            <person name="Wisecaver J.H."/>
            <person name="Long T.M."/>
            <person name="Calvey C.H."/>
            <person name="Aerts A.L."/>
            <person name="Barry K.W."/>
            <person name="Choi C."/>
            <person name="Clum A."/>
            <person name="Coughlan A.Y."/>
            <person name="Deshpande S."/>
            <person name="Douglass A.P."/>
            <person name="Hanson S.J."/>
            <person name="Klenk H.-P."/>
            <person name="LaButti K.M."/>
            <person name="Lapidus A."/>
            <person name="Lindquist E.A."/>
            <person name="Lipzen A.M."/>
            <person name="Meier-Kolthoff J.P."/>
            <person name="Ohm R.A."/>
            <person name="Otillar R.P."/>
            <person name="Pangilinan J.L."/>
            <person name="Peng Y."/>
            <person name="Rokas A."/>
            <person name="Rosa C.A."/>
            <person name="Scheuner C."/>
            <person name="Sibirny A.A."/>
            <person name="Slot J.C."/>
            <person name="Stielow J.B."/>
            <person name="Sun H."/>
            <person name="Kurtzman C.P."/>
            <person name="Blackwell M."/>
            <person name="Grigoriev I.V."/>
            <person name="Jeffries T.W."/>
        </authorList>
    </citation>
    <scope>NUCLEOTIDE SEQUENCE [LARGE SCALE GENOMIC DNA]</scope>
    <source>
        <strain evidence="3">ATCC 18201 / CBS 1600 / BCRC 20928 / JCM 3617 / NBRC 0987 / NRRL Y-1542</strain>
    </source>
</reference>
<evidence type="ECO:0000313" key="2">
    <source>
        <dbReference type="EMBL" id="ODV72055.1"/>
    </source>
</evidence>
<organism evidence="2 3">
    <name type="scientific">Cyberlindnera jadinii (strain ATCC 18201 / CBS 1600 / BCRC 20928 / JCM 3617 / NBRC 0987 / NRRL Y-1542)</name>
    <name type="common">Torula yeast</name>
    <name type="synonym">Candida utilis</name>
    <dbReference type="NCBI Taxonomy" id="983966"/>
    <lineage>
        <taxon>Eukaryota</taxon>
        <taxon>Fungi</taxon>
        <taxon>Dikarya</taxon>
        <taxon>Ascomycota</taxon>
        <taxon>Saccharomycotina</taxon>
        <taxon>Saccharomycetes</taxon>
        <taxon>Phaffomycetales</taxon>
        <taxon>Phaffomycetaceae</taxon>
        <taxon>Cyberlindnera</taxon>
    </lineage>
</organism>
<dbReference type="AlphaFoldDB" id="A0A1E4RYA0"/>
<dbReference type="EMBL" id="KV453936">
    <property type="protein sequence ID" value="ODV72055.1"/>
    <property type="molecule type" value="Genomic_DNA"/>
</dbReference>
<dbReference type="GeneID" id="30990961"/>
<dbReference type="Gene3D" id="2.40.50.140">
    <property type="entry name" value="Nucleic acid-binding proteins"/>
    <property type="match status" value="1"/>
</dbReference>
<dbReference type="InterPro" id="IPR012340">
    <property type="entry name" value="NA-bd_OB-fold"/>
</dbReference>
<evidence type="ECO:0000313" key="3">
    <source>
        <dbReference type="Proteomes" id="UP000094389"/>
    </source>
</evidence>
<name>A0A1E4RYA0_CYBJN</name>
<keyword evidence="3" id="KW-1185">Reference proteome</keyword>
<feature type="region of interest" description="Disordered" evidence="1">
    <location>
        <begin position="236"/>
        <end position="255"/>
    </location>
</feature>
<proteinExistence type="predicted"/>
<accession>A0A1E4RYA0</accession>
<evidence type="ECO:0000256" key="1">
    <source>
        <dbReference type="SAM" id="MobiDB-lite"/>
    </source>
</evidence>
<dbReference type="SUPFAM" id="SSF50249">
    <property type="entry name" value="Nucleic acid-binding proteins"/>
    <property type="match status" value="1"/>
</dbReference>